<organism>
    <name type="scientific">Ixodes scapularis</name>
    <name type="common">Black-legged tick</name>
    <name type="synonym">Deer tick</name>
    <dbReference type="NCBI Taxonomy" id="6945"/>
    <lineage>
        <taxon>Eukaryota</taxon>
        <taxon>Metazoa</taxon>
        <taxon>Ecdysozoa</taxon>
        <taxon>Arthropoda</taxon>
        <taxon>Chelicerata</taxon>
        <taxon>Arachnida</taxon>
        <taxon>Acari</taxon>
        <taxon>Parasitiformes</taxon>
        <taxon>Ixodida</taxon>
        <taxon>Ixodoidea</taxon>
        <taxon>Ixodidae</taxon>
        <taxon>Ixodinae</taxon>
        <taxon>Ixodes</taxon>
    </lineage>
</organism>
<dbReference type="EMBL" id="ABJB010179658">
    <property type="status" value="NOT_ANNOTATED_CDS"/>
    <property type="molecule type" value="Genomic_DNA"/>
</dbReference>
<evidence type="ECO:0000256" key="1">
    <source>
        <dbReference type="SAM" id="MobiDB-lite"/>
    </source>
</evidence>
<sequence length="68" mass="7735">MARQQLSRAEEAHGDLKMETQREAQEAERPRGRTCVKRQEAAAESAERELKQRVSAISSPDSERNPQD</sequence>
<accession>B7Q335</accession>
<gene>
    <name evidence="2" type="ORF">IscW_ISCW008550</name>
</gene>
<keyword evidence="4" id="KW-1185">Reference proteome</keyword>
<protein>
    <submittedName>
        <fullName evidence="2 3">Uncharacterized protein</fullName>
    </submittedName>
</protein>
<dbReference type="HOGENOM" id="CLU_2796814_0_0_1"/>
<dbReference type="EMBL" id="DS847958">
    <property type="protein sequence ID" value="EEC13257.1"/>
    <property type="molecule type" value="Genomic_DNA"/>
</dbReference>
<feature type="compositionally biased region" description="Basic and acidic residues" evidence="1">
    <location>
        <begin position="8"/>
        <end position="52"/>
    </location>
</feature>
<evidence type="ECO:0000313" key="2">
    <source>
        <dbReference type="EMBL" id="EEC13257.1"/>
    </source>
</evidence>
<dbReference type="AlphaFoldDB" id="B7Q335"/>
<dbReference type="VEuPathDB" id="VectorBase:ISCI008550"/>
<dbReference type="VEuPathDB" id="VectorBase:ISCW008550"/>
<name>B7Q335_IXOSC</name>
<evidence type="ECO:0000313" key="4">
    <source>
        <dbReference type="Proteomes" id="UP000001555"/>
    </source>
</evidence>
<feature type="region of interest" description="Disordered" evidence="1">
    <location>
        <begin position="1"/>
        <end position="68"/>
    </location>
</feature>
<dbReference type="Proteomes" id="UP000001555">
    <property type="component" value="Unassembled WGS sequence"/>
</dbReference>
<reference evidence="3" key="2">
    <citation type="submission" date="2020-05" db="UniProtKB">
        <authorList>
            <consortium name="EnsemblMetazoa"/>
        </authorList>
    </citation>
    <scope>IDENTIFICATION</scope>
    <source>
        <strain evidence="3">wikel</strain>
    </source>
</reference>
<reference evidence="2 4" key="1">
    <citation type="submission" date="2008-03" db="EMBL/GenBank/DDBJ databases">
        <title>Annotation of Ixodes scapularis.</title>
        <authorList>
            <consortium name="Ixodes scapularis Genome Project Consortium"/>
            <person name="Caler E."/>
            <person name="Hannick L.I."/>
            <person name="Bidwell S."/>
            <person name="Joardar V."/>
            <person name="Thiagarajan M."/>
            <person name="Amedeo P."/>
            <person name="Galinsky K.J."/>
            <person name="Schobel S."/>
            <person name="Inman J."/>
            <person name="Hostetler J."/>
            <person name="Miller J."/>
            <person name="Hammond M."/>
            <person name="Megy K."/>
            <person name="Lawson D."/>
            <person name="Kodira C."/>
            <person name="Sutton G."/>
            <person name="Meyer J."/>
            <person name="Hill C.A."/>
            <person name="Birren B."/>
            <person name="Nene V."/>
            <person name="Collins F."/>
            <person name="Alarcon-Chaidez F."/>
            <person name="Wikel S."/>
            <person name="Strausberg R."/>
        </authorList>
    </citation>
    <scope>NUCLEOTIDE SEQUENCE [LARGE SCALE GENOMIC DNA]</scope>
    <source>
        <strain evidence="4">Wikel</strain>
        <strain evidence="2">Wikel colony</strain>
    </source>
</reference>
<dbReference type="EnsemblMetazoa" id="ISCW008550-RA">
    <property type="protein sequence ID" value="ISCW008550-PA"/>
    <property type="gene ID" value="ISCW008550"/>
</dbReference>
<dbReference type="InParanoid" id="B7Q335"/>
<evidence type="ECO:0000313" key="3">
    <source>
        <dbReference type="EnsemblMetazoa" id="ISCW008550-PA"/>
    </source>
</evidence>
<dbReference type="PaxDb" id="6945-B7Q335"/>
<proteinExistence type="predicted"/>